<comment type="caution">
    <text evidence="2">The sequence shown here is derived from an EMBL/GenBank/DDBJ whole genome shotgun (WGS) entry which is preliminary data.</text>
</comment>
<reference evidence="2 4" key="1">
    <citation type="submission" date="2017-11" db="EMBL/GenBank/DDBJ databases">
        <title>The genome of Rhizophagus clarus HR1 reveals common genetic basis of auxotrophy among arbuscular mycorrhizal fungi.</title>
        <authorList>
            <person name="Kobayashi Y."/>
        </authorList>
    </citation>
    <scope>NUCLEOTIDE SEQUENCE [LARGE SCALE GENOMIC DNA]</scope>
    <source>
        <strain evidence="2 4">HR1</strain>
    </source>
</reference>
<dbReference type="STRING" id="94130.A0A2Z6RTB8"/>
<evidence type="ECO:0000313" key="2">
    <source>
        <dbReference type="EMBL" id="GBC01515.1"/>
    </source>
</evidence>
<dbReference type="AlphaFoldDB" id="A0A2Z6RTB8"/>
<dbReference type="EMBL" id="BEXD01003569">
    <property type="protein sequence ID" value="GBC01515.1"/>
    <property type="molecule type" value="Genomic_DNA"/>
</dbReference>
<dbReference type="OrthoDB" id="10250320at2759"/>
<gene>
    <name evidence="3" type="ORF">RCL2_001531100</name>
    <name evidence="2" type="ORF">RclHR1_04210001</name>
</gene>
<dbReference type="Proteomes" id="UP000615446">
    <property type="component" value="Unassembled WGS sequence"/>
</dbReference>
<dbReference type="EMBL" id="BLAL01000178">
    <property type="protein sequence ID" value="GES88356.1"/>
    <property type="molecule type" value="Genomic_DNA"/>
</dbReference>
<evidence type="ECO:0000313" key="3">
    <source>
        <dbReference type="EMBL" id="GES88356.1"/>
    </source>
</evidence>
<dbReference type="Gene3D" id="1.10.472.10">
    <property type="entry name" value="Cyclin-like"/>
    <property type="match status" value="2"/>
</dbReference>
<evidence type="ECO:0000313" key="4">
    <source>
        <dbReference type="Proteomes" id="UP000247702"/>
    </source>
</evidence>
<accession>A0A2Z6RTB8</accession>
<name>A0A2Z6RTB8_9GLOM</name>
<proteinExistence type="predicted"/>
<feature type="region of interest" description="Disordered" evidence="1">
    <location>
        <begin position="145"/>
        <end position="165"/>
    </location>
</feature>
<keyword evidence="4" id="KW-1185">Reference proteome</keyword>
<reference evidence="3" key="2">
    <citation type="submission" date="2019-10" db="EMBL/GenBank/DDBJ databases">
        <title>Conservation and host-specific expression of non-tandemly repeated heterogenous ribosome RNA gene in arbuscular mycorrhizal fungi.</title>
        <authorList>
            <person name="Maeda T."/>
            <person name="Kobayashi Y."/>
            <person name="Nakagawa T."/>
            <person name="Ezawa T."/>
            <person name="Yamaguchi K."/>
            <person name="Bino T."/>
            <person name="Nishimoto Y."/>
            <person name="Shigenobu S."/>
            <person name="Kawaguchi M."/>
        </authorList>
    </citation>
    <scope>NUCLEOTIDE SEQUENCE</scope>
    <source>
        <strain evidence="3">HR1</strain>
    </source>
</reference>
<organism evidence="2 4">
    <name type="scientific">Rhizophagus clarus</name>
    <dbReference type="NCBI Taxonomy" id="94130"/>
    <lineage>
        <taxon>Eukaryota</taxon>
        <taxon>Fungi</taxon>
        <taxon>Fungi incertae sedis</taxon>
        <taxon>Mucoromycota</taxon>
        <taxon>Glomeromycotina</taxon>
        <taxon>Glomeromycetes</taxon>
        <taxon>Glomerales</taxon>
        <taxon>Glomeraceae</taxon>
        <taxon>Rhizophagus</taxon>
    </lineage>
</organism>
<protein>
    <submittedName>
        <fullName evidence="3">Cyclin</fullName>
    </submittedName>
</protein>
<sequence>MTCIYEVENTKENTSCDVTTEYKPLPNSVTGFIAESMCGILDTHQPPRCYNWDFVPLPELVLFVEKVTTKAKVDVQTAIAALILVGRFKEGLPKNAYGEYGTTHKIFLSSLLVASKEFMTKSQEEEDEGSYFCNPPACCSTEELSSNPHLMDDSRSTYSDQGSDYDHSQQFLSTTPLSTTSSMLSDDDVHEIMATTPHRHCYNNYKNQRNSIINERLAEVSGIYSVQEVNQMEREFLKYLGRHNNWVSDKDIREFVENNKYALGIC</sequence>
<evidence type="ECO:0000256" key="1">
    <source>
        <dbReference type="SAM" id="MobiDB-lite"/>
    </source>
</evidence>
<dbReference type="Proteomes" id="UP000247702">
    <property type="component" value="Unassembled WGS sequence"/>
</dbReference>